<dbReference type="Proteomes" id="UP000587760">
    <property type="component" value="Unassembled WGS sequence"/>
</dbReference>
<evidence type="ECO:0000313" key="2">
    <source>
        <dbReference type="Proteomes" id="UP000587760"/>
    </source>
</evidence>
<protein>
    <submittedName>
        <fullName evidence="1">Uncharacterized protein</fullName>
    </submittedName>
</protein>
<dbReference type="RefSeq" id="WP_184747988.1">
    <property type="nucleotide sequence ID" value="NZ_JACHGJ010000007.1"/>
</dbReference>
<gene>
    <name evidence="1" type="ORF">HNR50_003436</name>
</gene>
<keyword evidence="2" id="KW-1185">Reference proteome</keyword>
<proteinExistence type="predicted"/>
<sequence>MGDCEFIEKCPFFNDKLGNKPDQVEEMKEKYCRTNNLNCARYMVANSLGAEKMLPDLFPHEKDRAYMHIAQNG</sequence>
<name>A0A841RDQ1_9SPIO</name>
<comment type="caution">
    <text evidence="1">The sequence shown here is derived from an EMBL/GenBank/DDBJ whole genome shotgun (WGS) entry which is preliminary data.</text>
</comment>
<reference evidence="1 2" key="1">
    <citation type="submission" date="2020-08" db="EMBL/GenBank/DDBJ databases">
        <title>Genomic Encyclopedia of Type Strains, Phase IV (KMG-IV): sequencing the most valuable type-strain genomes for metagenomic binning, comparative biology and taxonomic classification.</title>
        <authorList>
            <person name="Goeker M."/>
        </authorList>
    </citation>
    <scope>NUCLEOTIDE SEQUENCE [LARGE SCALE GENOMIC DNA]</scope>
    <source>
        <strain evidence="1 2">DSM 2461</strain>
    </source>
</reference>
<accession>A0A841RDQ1</accession>
<organism evidence="1 2">
    <name type="scientific">Spirochaeta isovalerica</name>
    <dbReference type="NCBI Taxonomy" id="150"/>
    <lineage>
        <taxon>Bacteria</taxon>
        <taxon>Pseudomonadati</taxon>
        <taxon>Spirochaetota</taxon>
        <taxon>Spirochaetia</taxon>
        <taxon>Spirochaetales</taxon>
        <taxon>Spirochaetaceae</taxon>
        <taxon>Spirochaeta</taxon>
    </lineage>
</organism>
<evidence type="ECO:0000313" key="1">
    <source>
        <dbReference type="EMBL" id="MBB6481756.1"/>
    </source>
</evidence>
<dbReference type="AlphaFoldDB" id="A0A841RDQ1"/>
<dbReference type="EMBL" id="JACHGJ010000007">
    <property type="protein sequence ID" value="MBB6481756.1"/>
    <property type="molecule type" value="Genomic_DNA"/>
</dbReference>